<gene>
    <name evidence="1" type="ORF">CHARACLAT_030201</name>
</gene>
<evidence type="ECO:0000313" key="2">
    <source>
        <dbReference type="Proteomes" id="UP001352852"/>
    </source>
</evidence>
<name>A0ABU7EHA6_9TELE</name>
<reference evidence="1 2" key="1">
    <citation type="submission" date="2021-06" db="EMBL/GenBank/DDBJ databases">
        <authorList>
            <person name="Palmer J.M."/>
        </authorList>
    </citation>
    <scope>NUCLEOTIDE SEQUENCE [LARGE SCALE GENOMIC DNA]</scope>
    <source>
        <strain evidence="1 2">CL_MEX2019</strain>
        <tissue evidence="1">Muscle</tissue>
    </source>
</reference>
<evidence type="ECO:0000313" key="1">
    <source>
        <dbReference type="EMBL" id="MED6285525.1"/>
    </source>
</evidence>
<evidence type="ECO:0008006" key="3">
    <source>
        <dbReference type="Google" id="ProtNLM"/>
    </source>
</evidence>
<organism evidence="1 2">
    <name type="scientific">Characodon lateralis</name>
    <dbReference type="NCBI Taxonomy" id="208331"/>
    <lineage>
        <taxon>Eukaryota</taxon>
        <taxon>Metazoa</taxon>
        <taxon>Chordata</taxon>
        <taxon>Craniata</taxon>
        <taxon>Vertebrata</taxon>
        <taxon>Euteleostomi</taxon>
        <taxon>Actinopterygii</taxon>
        <taxon>Neopterygii</taxon>
        <taxon>Teleostei</taxon>
        <taxon>Neoteleostei</taxon>
        <taxon>Acanthomorphata</taxon>
        <taxon>Ovalentaria</taxon>
        <taxon>Atherinomorphae</taxon>
        <taxon>Cyprinodontiformes</taxon>
        <taxon>Goodeidae</taxon>
        <taxon>Characodon</taxon>
    </lineage>
</organism>
<dbReference type="EMBL" id="JAHUTJ010053655">
    <property type="protein sequence ID" value="MED6285525.1"/>
    <property type="molecule type" value="Genomic_DNA"/>
</dbReference>
<protein>
    <recommendedName>
        <fullName evidence="3">G domain-containing protein</fullName>
    </recommendedName>
</protein>
<dbReference type="Proteomes" id="UP001352852">
    <property type="component" value="Unassembled WGS sequence"/>
</dbReference>
<dbReference type="SUPFAM" id="SSF52540">
    <property type="entry name" value="P-loop containing nucleoside triphosphate hydrolases"/>
    <property type="match status" value="1"/>
</dbReference>
<feature type="non-terminal residue" evidence="1">
    <location>
        <position position="1"/>
    </location>
</feature>
<dbReference type="InterPro" id="IPR027417">
    <property type="entry name" value="P-loop_NTPase"/>
</dbReference>
<accession>A0ABU7EHA6</accession>
<feature type="non-terminal residue" evidence="1">
    <location>
        <position position="166"/>
    </location>
</feature>
<comment type="caution">
    <text evidence="1">The sequence shown here is derived from an EMBL/GenBank/DDBJ whole genome shotgun (WGS) entry which is preliminary data.</text>
</comment>
<proteinExistence type="predicted"/>
<sequence length="166" mass="18021">GSQLCSLPALVGGHRKVMGGKSSSSPPPPPPLLDKPWLQMEWGRRDTDLQFINNYTPTADGQQQFRILLHGPVGAGKSSFTNSVISSLEGKICHRAAACNTGQSGFTKQFNPESSLPETDPFYNNTPNVNDKVHVLVSVIDADKVHLLSDKAVEIIQDIRDEATDL</sequence>
<keyword evidence="2" id="KW-1185">Reference proteome</keyword>